<dbReference type="Proteomes" id="UP000186106">
    <property type="component" value="Unassembled WGS sequence"/>
</dbReference>
<dbReference type="InterPro" id="IPR012338">
    <property type="entry name" value="Beta-lactam/transpept-like"/>
</dbReference>
<dbReference type="InterPro" id="IPR023650">
    <property type="entry name" value="Beta-lactam_class-A_AS"/>
</dbReference>
<dbReference type="STRING" id="112234.SAMN05421768_102152"/>
<dbReference type="Gene3D" id="3.40.710.10">
    <property type="entry name" value="DD-peptidase/beta-lactamase superfamily"/>
    <property type="match status" value="1"/>
</dbReference>
<evidence type="ECO:0000313" key="4">
    <source>
        <dbReference type="Proteomes" id="UP000186106"/>
    </source>
</evidence>
<dbReference type="EMBL" id="FTNZ01000002">
    <property type="protein sequence ID" value="SIS30971.1"/>
    <property type="molecule type" value="Genomic_DNA"/>
</dbReference>
<feature type="domain" description="Beta-lactamase-related" evidence="1">
    <location>
        <begin position="57"/>
        <end position="346"/>
    </location>
</feature>
<evidence type="ECO:0000313" key="3">
    <source>
        <dbReference type="EMBL" id="SIS47370.1"/>
    </source>
</evidence>
<dbReference type="PROSITE" id="PS00146">
    <property type="entry name" value="BETA_LACTAMASE_A"/>
    <property type="match status" value="1"/>
</dbReference>
<gene>
    <name evidence="2" type="ORF">SAMN05421768_102152</name>
    <name evidence="3" type="ORF">SAMN05421768_108151</name>
</gene>
<protein>
    <submittedName>
        <fullName evidence="3">CubicO group peptidase, beta-lactamase class C family</fullName>
    </submittedName>
</protein>
<reference evidence="3 4" key="1">
    <citation type="submission" date="2017-01" db="EMBL/GenBank/DDBJ databases">
        <authorList>
            <person name="Mah S.A."/>
            <person name="Swanson W.J."/>
            <person name="Moy G.W."/>
            <person name="Vacquier V.D."/>
        </authorList>
    </citation>
    <scope>NUCLEOTIDE SEQUENCE [LARGE SCALE GENOMIC DNA]</scope>
    <source>
        <strain evidence="3 4">DSM 16927</strain>
    </source>
</reference>
<dbReference type="EMBL" id="FTNZ01000008">
    <property type="protein sequence ID" value="SIS47370.1"/>
    <property type="molecule type" value="Genomic_DNA"/>
</dbReference>
<dbReference type="Pfam" id="PF00144">
    <property type="entry name" value="Beta-lactamase"/>
    <property type="match status" value="1"/>
</dbReference>
<evidence type="ECO:0000313" key="2">
    <source>
        <dbReference type="EMBL" id="SIS30971.1"/>
    </source>
</evidence>
<dbReference type="AlphaFoldDB" id="A0A1N7JDI6"/>
<sequence length="454" mass="51913">MINSKILFFLGISLLPLNGFSQTKPIEEKGSLTKSIMSLSKKVSSYMQAQADINGFSGTVLIVKKDSLLLREAYGYANYEWGIKTTVNTKFSLASVSKQFTAAAILQLAERKLLSFDDTLNKYFHGFPKGDQITIHMMLSHMSGLPMDFDELYLNQVSLNQDLVLNYIAQKELLFPPGKQTSYSNIGYYLLARIIEKVSGKSYSMYLKDNIFDPLKMKETGVMTNDEVIPNMADRYIKKGKSYIKNPYINWMFNIGHDGIYSTADDLLKWDRALYGTTILSEKMKQLMFTSYNEQNFGYGFMINPFYNQGHKLIAHDGGFFGAMTSLNRYTDDDLLVVVLSNNQSPSYLLAYGLAAICFGKDVELPYLHQKSDKNNRSLYKLFTGNYEDIKIIEKNGKLYYKDLDIELIPESDNKFFRSDDDNRTVEFIKDTHGKYSSIKLTKVGVVEIRKKLF</sequence>
<dbReference type="PANTHER" id="PTHR46825:SF9">
    <property type="entry name" value="BETA-LACTAMASE-RELATED DOMAIN-CONTAINING PROTEIN"/>
    <property type="match status" value="1"/>
</dbReference>
<dbReference type="PANTHER" id="PTHR46825">
    <property type="entry name" value="D-ALANYL-D-ALANINE-CARBOXYPEPTIDASE/ENDOPEPTIDASE AMPH"/>
    <property type="match status" value="1"/>
</dbReference>
<accession>A0A1N7JDI6</accession>
<organism evidence="3 4">
    <name type="scientific">Chryseobacterium joostei</name>
    <dbReference type="NCBI Taxonomy" id="112234"/>
    <lineage>
        <taxon>Bacteria</taxon>
        <taxon>Pseudomonadati</taxon>
        <taxon>Bacteroidota</taxon>
        <taxon>Flavobacteriia</taxon>
        <taxon>Flavobacteriales</taxon>
        <taxon>Weeksellaceae</taxon>
        <taxon>Chryseobacterium group</taxon>
        <taxon>Chryseobacterium</taxon>
    </lineage>
</organism>
<dbReference type="SUPFAM" id="SSF56601">
    <property type="entry name" value="beta-lactamase/transpeptidase-like"/>
    <property type="match status" value="1"/>
</dbReference>
<dbReference type="RefSeq" id="WP_228434931.1">
    <property type="nucleotide sequence ID" value="NZ_CP033926.1"/>
</dbReference>
<name>A0A1N7JDI6_9FLAO</name>
<dbReference type="InterPro" id="IPR050491">
    <property type="entry name" value="AmpC-like"/>
</dbReference>
<evidence type="ECO:0000259" key="1">
    <source>
        <dbReference type="Pfam" id="PF00144"/>
    </source>
</evidence>
<proteinExistence type="predicted"/>
<dbReference type="InterPro" id="IPR001466">
    <property type="entry name" value="Beta-lactam-related"/>
</dbReference>